<evidence type="ECO:0000256" key="3">
    <source>
        <dbReference type="ARBA" id="ARBA00004663"/>
    </source>
</evidence>
<evidence type="ECO:0000256" key="6">
    <source>
        <dbReference type="ARBA" id="ARBA00015850"/>
    </source>
</evidence>
<dbReference type="GO" id="GO:0008818">
    <property type="term" value="F:cobalamin 5'-phosphate synthase activity"/>
    <property type="evidence" value="ECO:0007669"/>
    <property type="project" value="UniProtKB-UniRule"/>
</dbReference>
<evidence type="ECO:0000256" key="14">
    <source>
        <dbReference type="ARBA" id="ARBA00025228"/>
    </source>
</evidence>
<feature type="transmembrane region" description="Helical" evidence="19">
    <location>
        <begin position="39"/>
        <end position="58"/>
    </location>
</feature>
<dbReference type="STRING" id="37625.SAMN05660420_00771"/>
<comment type="cofactor">
    <cofactor evidence="1 19">
        <name>Mg(2+)</name>
        <dbReference type="ChEBI" id="CHEBI:18420"/>
    </cofactor>
</comment>
<feature type="transmembrane region" description="Helical" evidence="19">
    <location>
        <begin position="138"/>
        <end position="159"/>
    </location>
</feature>
<gene>
    <name evidence="19" type="primary">cobS</name>
    <name evidence="20" type="ORF">SAMN05660420_00771</name>
</gene>
<evidence type="ECO:0000256" key="17">
    <source>
        <dbReference type="ARBA" id="ARBA00048623"/>
    </source>
</evidence>
<evidence type="ECO:0000256" key="5">
    <source>
        <dbReference type="ARBA" id="ARBA00013200"/>
    </source>
</evidence>
<sequence length="252" mass="27239">MDIKPFFSALRFLTILPVPESWCGDANSFHKSPNWYPLVGLMIGLLLALLDLFLCWLLPVSVASVLLLLAMIAISGALHMDGLADSADAWFSSRGPEQMLEIMKDSRSGPMGVVAITIVLLLKLMLLIALPEAWRWQIIVLMPLAGRCVLPVLSSQLPYARTHGTAAFTNEDFNCSRVSIAFATLLIPALVLSGWTSGLIIVSSVCFGGWLLGAYSRRKIGGFTGDTLGATCELVELLPALCTVILAHRGII</sequence>
<feature type="transmembrane region" description="Helical" evidence="19">
    <location>
        <begin position="109"/>
        <end position="131"/>
    </location>
</feature>
<keyword evidence="10 19" id="KW-0812">Transmembrane</keyword>
<evidence type="ECO:0000256" key="18">
    <source>
        <dbReference type="ARBA" id="ARBA00049504"/>
    </source>
</evidence>
<keyword evidence="11 19" id="KW-0460">Magnesium</keyword>
<keyword evidence="8 19" id="KW-0169">Cobalamin biosynthesis</keyword>
<reference evidence="20 21" key="1">
    <citation type="submission" date="2016-10" db="EMBL/GenBank/DDBJ databases">
        <authorList>
            <person name="de Groot N.N."/>
        </authorList>
    </citation>
    <scope>NUCLEOTIDE SEQUENCE [LARGE SCALE GENOMIC DNA]</scope>
    <source>
        <strain evidence="20 21">DSM 7343</strain>
    </source>
</reference>
<keyword evidence="12 19" id="KW-1133">Transmembrane helix</keyword>
<evidence type="ECO:0000256" key="10">
    <source>
        <dbReference type="ARBA" id="ARBA00022692"/>
    </source>
</evidence>
<dbReference type="HAMAP" id="MF_00719">
    <property type="entry name" value="CobS"/>
    <property type="match status" value="1"/>
</dbReference>
<comment type="pathway">
    <text evidence="3 19">Cofactor biosynthesis; adenosylcobalamin biosynthesis; adenosylcobalamin from cob(II)yrinate a,c-diamide: step 7/7.</text>
</comment>
<name>A0A1H3X129_9BACT</name>
<comment type="catalytic activity">
    <reaction evidence="17 19">
        <text>alpha-ribazole + adenosylcob(III)inamide-GDP = adenosylcob(III)alamin + GMP + H(+)</text>
        <dbReference type="Rhea" id="RHEA:16049"/>
        <dbReference type="ChEBI" id="CHEBI:10329"/>
        <dbReference type="ChEBI" id="CHEBI:15378"/>
        <dbReference type="ChEBI" id="CHEBI:18408"/>
        <dbReference type="ChEBI" id="CHEBI:58115"/>
        <dbReference type="ChEBI" id="CHEBI:60487"/>
        <dbReference type="EC" id="2.7.8.26"/>
    </reaction>
</comment>
<evidence type="ECO:0000313" key="20">
    <source>
        <dbReference type="EMBL" id="SDZ92940.1"/>
    </source>
</evidence>
<dbReference type="PANTHER" id="PTHR34148:SF1">
    <property type="entry name" value="ADENOSYLCOBINAMIDE-GDP RIBAZOLETRANSFERASE"/>
    <property type="match status" value="1"/>
</dbReference>
<evidence type="ECO:0000256" key="2">
    <source>
        <dbReference type="ARBA" id="ARBA00004651"/>
    </source>
</evidence>
<evidence type="ECO:0000256" key="16">
    <source>
        <dbReference type="ARBA" id="ARBA00032853"/>
    </source>
</evidence>
<dbReference type="GO" id="GO:0005886">
    <property type="term" value="C:plasma membrane"/>
    <property type="evidence" value="ECO:0007669"/>
    <property type="project" value="UniProtKB-SubCell"/>
</dbReference>
<comment type="function">
    <text evidence="14 19">Joins adenosylcobinamide-GDP and alpha-ribazole to generate adenosylcobalamin (Ado-cobalamin). Also synthesizes adenosylcobalamin 5'-phosphate from adenosylcobinamide-GDP and alpha-ribazole 5'-phosphate.</text>
</comment>
<evidence type="ECO:0000256" key="13">
    <source>
        <dbReference type="ARBA" id="ARBA00023136"/>
    </source>
</evidence>
<evidence type="ECO:0000256" key="8">
    <source>
        <dbReference type="ARBA" id="ARBA00022573"/>
    </source>
</evidence>
<evidence type="ECO:0000256" key="12">
    <source>
        <dbReference type="ARBA" id="ARBA00022989"/>
    </source>
</evidence>
<evidence type="ECO:0000256" key="15">
    <source>
        <dbReference type="ARBA" id="ARBA00032605"/>
    </source>
</evidence>
<evidence type="ECO:0000256" key="4">
    <source>
        <dbReference type="ARBA" id="ARBA00010561"/>
    </source>
</evidence>
<organism evidence="20 21">
    <name type="scientific">Desulfuromusa kysingii</name>
    <dbReference type="NCBI Taxonomy" id="37625"/>
    <lineage>
        <taxon>Bacteria</taxon>
        <taxon>Pseudomonadati</taxon>
        <taxon>Thermodesulfobacteriota</taxon>
        <taxon>Desulfuromonadia</taxon>
        <taxon>Desulfuromonadales</taxon>
        <taxon>Geopsychrobacteraceae</taxon>
        <taxon>Desulfuromusa</taxon>
    </lineage>
</organism>
<evidence type="ECO:0000313" key="21">
    <source>
        <dbReference type="Proteomes" id="UP000199409"/>
    </source>
</evidence>
<dbReference type="GO" id="GO:0009236">
    <property type="term" value="P:cobalamin biosynthetic process"/>
    <property type="evidence" value="ECO:0007669"/>
    <property type="project" value="UniProtKB-UniRule"/>
</dbReference>
<dbReference type="Pfam" id="PF02654">
    <property type="entry name" value="CobS"/>
    <property type="match status" value="1"/>
</dbReference>
<dbReference type="EC" id="2.7.8.26" evidence="5 19"/>
<dbReference type="EMBL" id="FNQN01000002">
    <property type="protein sequence ID" value="SDZ92940.1"/>
    <property type="molecule type" value="Genomic_DNA"/>
</dbReference>
<keyword evidence="21" id="KW-1185">Reference proteome</keyword>
<feature type="transmembrane region" description="Helical" evidence="19">
    <location>
        <begin position="65"/>
        <end position="84"/>
    </location>
</feature>
<dbReference type="GO" id="GO:0051073">
    <property type="term" value="F:adenosylcobinamide-GDP ribazoletransferase activity"/>
    <property type="evidence" value="ECO:0007669"/>
    <property type="project" value="UniProtKB-UniRule"/>
</dbReference>
<feature type="transmembrane region" description="Helical" evidence="19">
    <location>
        <begin position="179"/>
        <end position="212"/>
    </location>
</feature>
<protein>
    <recommendedName>
        <fullName evidence="6 19">Adenosylcobinamide-GDP ribazoletransferase</fullName>
        <ecNumber evidence="5 19">2.7.8.26</ecNumber>
    </recommendedName>
    <alternativeName>
        <fullName evidence="16 19">Cobalamin synthase</fullName>
    </alternativeName>
    <alternativeName>
        <fullName evidence="15 19">Cobalamin-5'-phosphate synthase</fullName>
    </alternativeName>
</protein>
<comment type="subcellular location">
    <subcellularLocation>
        <location evidence="2 19">Cell membrane</location>
        <topology evidence="2 19">Multi-pass membrane protein</topology>
    </subcellularLocation>
</comment>
<dbReference type="UniPathway" id="UPA00148">
    <property type="reaction ID" value="UER00238"/>
</dbReference>
<keyword evidence="7 19" id="KW-1003">Cell membrane</keyword>
<comment type="catalytic activity">
    <reaction evidence="18 19">
        <text>alpha-ribazole 5'-phosphate + adenosylcob(III)inamide-GDP = adenosylcob(III)alamin 5'-phosphate + GMP + H(+)</text>
        <dbReference type="Rhea" id="RHEA:23560"/>
        <dbReference type="ChEBI" id="CHEBI:15378"/>
        <dbReference type="ChEBI" id="CHEBI:57918"/>
        <dbReference type="ChEBI" id="CHEBI:58115"/>
        <dbReference type="ChEBI" id="CHEBI:60487"/>
        <dbReference type="ChEBI" id="CHEBI:60493"/>
        <dbReference type="EC" id="2.7.8.26"/>
    </reaction>
</comment>
<proteinExistence type="inferred from homology"/>
<evidence type="ECO:0000256" key="7">
    <source>
        <dbReference type="ARBA" id="ARBA00022475"/>
    </source>
</evidence>
<evidence type="ECO:0000256" key="19">
    <source>
        <dbReference type="HAMAP-Rule" id="MF_00719"/>
    </source>
</evidence>
<dbReference type="InterPro" id="IPR003805">
    <property type="entry name" value="CobS"/>
</dbReference>
<dbReference type="Proteomes" id="UP000199409">
    <property type="component" value="Unassembled WGS sequence"/>
</dbReference>
<keyword evidence="9 19" id="KW-0808">Transferase</keyword>
<accession>A0A1H3X129</accession>
<comment type="similarity">
    <text evidence="4 19">Belongs to the CobS family.</text>
</comment>
<evidence type="ECO:0000256" key="11">
    <source>
        <dbReference type="ARBA" id="ARBA00022842"/>
    </source>
</evidence>
<dbReference type="PANTHER" id="PTHR34148">
    <property type="entry name" value="ADENOSYLCOBINAMIDE-GDP RIBAZOLETRANSFERASE"/>
    <property type="match status" value="1"/>
</dbReference>
<dbReference type="AlphaFoldDB" id="A0A1H3X129"/>
<keyword evidence="13 19" id="KW-0472">Membrane</keyword>
<dbReference type="NCBIfam" id="TIGR00317">
    <property type="entry name" value="cobS"/>
    <property type="match status" value="1"/>
</dbReference>
<evidence type="ECO:0000256" key="9">
    <source>
        <dbReference type="ARBA" id="ARBA00022679"/>
    </source>
</evidence>
<evidence type="ECO:0000256" key="1">
    <source>
        <dbReference type="ARBA" id="ARBA00001946"/>
    </source>
</evidence>